<comment type="caution">
    <text evidence="1">The sequence shown here is derived from an EMBL/GenBank/DDBJ whole genome shotgun (WGS) entry which is preliminary data.</text>
</comment>
<organism evidence="1 2">
    <name type="scientific">Archangium violaceum Cb vi76</name>
    <dbReference type="NCBI Taxonomy" id="1406225"/>
    <lineage>
        <taxon>Bacteria</taxon>
        <taxon>Pseudomonadati</taxon>
        <taxon>Myxococcota</taxon>
        <taxon>Myxococcia</taxon>
        <taxon>Myxococcales</taxon>
        <taxon>Cystobacterineae</taxon>
        <taxon>Archangiaceae</taxon>
        <taxon>Archangium</taxon>
    </lineage>
</organism>
<proteinExistence type="predicted"/>
<evidence type="ECO:0000313" key="2">
    <source>
        <dbReference type="Proteomes" id="UP000028547"/>
    </source>
</evidence>
<dbReference type="Gene3D" id="1.25.10.10">
    <property type="entry name" value="Leucine-rich Repeat Variant"/>
    <property type="match status" value="1"/>
</dbReference>
<protein>
    <recommendedName>
        <fullName evidence="3">PBS lyase</fullName>
    </recommendedName>
</protein>
<dbReference type="Proteomes" id="UP000028547">
    <property type="component" value="Unassembled WGS sequence"/>
</dbReference>
<reference evidence="1 2" key="1">
    <citation type="submission" date="2014-07" db="EMBL/GenBank/DDBJ databases">
        <title>Draft Genome Sequence of Gephyronic Acid Producer, Cystobacter violaceus Strain Cb vi76.</title>
        <authorList>
            <person name="Stevens D.C."/>
            <person name="Young J."/>
            <person name="Carmichael R."/>
            <person name="Tan J."/>
            <person name="Taylor R.E."/>
        </authorList>
    </citation>
    <scope>NUCLEOTIDE SEQUENCE [LARGE SCALE GENOMIC DNA]</scope>
    <source>
        <strain evidence="1 2">Cb vi76</strain>
    </source>
</reference>
<name>A0A084SKT6_9BACT</name>
<dbReference type="InterPro" id="IPR011989">
    <property type="entry name" value="ARM-like"/>
</dbReference>
<dbReference type="EMBL" id="JPMI01000263">
    <property type="protein sequence ID" value="KFA89071.1"/>
    <property type="molecule type" value="Genomic_DNA"/>
</dbReference>
<dbReference type="SUPFAM" id="SSF48431">
    <property type="entry name" value="Lipovitellin-phosvitin complex, superhelical domain"/>
    <property type="match status" value="1"/>
</dbReference>
<gene>
    <name evidence="1" type="ORF">Q664_37195</name>
</gene>
<dbReference type="AlphaFoldDB" id="A0A084SKT6"/>
<accession>A0A084SKT6</accession>
<dbReference type="InterPro" id="IPR011030">
    <property type="entry name" value="Lipovitellin_superhlx_dom"/>
</dbReference>
<sequence>MTREWDVKQWREELVAAYRFGEEKRARALVRQPGPRKARALLESMLEEDEGLVRQAAVLGLAELGGAASARRLEQQLVREEARGDRDGDSVAEAITQALGELEETSARASLVRRLERLASGNPDLGEVNTLARALWHKRHPELLSVVRRSLEKLALSEMSSLGGLLVLLEKSPGELQSWASDSSVSVEHKTEVLTVLEEEVPEPFVPAVLAFISTAHVLLDGAVNREASYYCERLFILLLRHRERLIPLLPPESRAELREVARRRVEAFALRDGSLRAAVLLRDVGRTEDANLLLAHRPEESVLARVFDDAVAALRSRPARGP</sequence>
<evidence type="ECO:0008006" key="3">
    <source>
        <dbReference type="Google" id="ProtNLM"/>
    </source>
</evidence>
<evidence type="ECO:0000313" key="1">
    <source>
        <dbReference type="EMBL" id="KFA89071.1"/>
    </source>
</evidence>
<dbReference type="RefSeq" id="WP_043406512.1">
    <property type="nucleotide sequence ID" value="NZ_JPMI01000263.1"/>
</dbReference>